<dbReference type="Proteomes" id="UP001473302">
    <property type="component" value="Unassembled WGS sequence"/>
</dbReference>
<dbReference type="InterPro" id="IPR036397">
    <property type="entry name" value="RNaseH_sf"/>
</dbReference>
<proteinExistence type="predicted"/>
<evidence type="ECO:0000313" key="3">
    <source>
        <dbReference type="Proteomes" id="UP001473302"/>
    </source>
</evidence>
<feature type="compositionally biased region" description="Basic and acidic residues" evidence="1">
    <location>
        <begin position="210"/>
        <end position="221"/>
    </location>
</feature>
<organism evidence="2 3">
    <name type="scientific">Mucor flavus</name>
    <dbReference type="NCBI Taxonomy" id="439312"/>
    <lineage>
        <taxon>Eukaryota</taxon>
        <taxon>Fungi</taxon>
        <taxon>Fungi incertae sedis</taxon>
        <taxon>Mucoromycota</taxon>
        <taxon>Mucoromycotina</taxon>
        <taxon>Mucoromycetes</taxon>
        <taxon>Mucorales</taxon>
        <taxon>Mucorineae</taxon>
        <taxon>Mucoraceae</taxon>
        <taxon>Mucor</taxon>
    </lineage>
</organism>
<sequence>MSVRAAALKAGVKETTARYWWNKYVQDPDNFVIGKQTNGVNRPKAQLNDEYKDHLVKFFDDNTQATIQDAVEELVSKFSGLEIKKSRVHEFIKDDCNLSIKKATFRPESRNDEANLIKRLQWVQEWDQTDMDFSKNCIFIDESGFDINMSSSRTWAPKGKEAVVLRPLTKAPSYSIIGAISSIGVINLSVRVPKAPPKIRKIQGGKKRKVPEDISRKDEPKGTTTGHYLKFINDTLDIMDKYKNLRVLFYYG</sequence>
<dbReference type="EMBL" id="BAABUK010000026">
    <property type="protein sequence ID" value="GAA5815535.1"/>
    <property type="molecule type" value="Genomic_DNA"/>
</dbReference>
<evidence type="ECO:0000313" key="2">
    <source>
        <dbReference type="EMBL" id="GAA5815535.1"/>
    </source>
</evidence>
<reference evidence="2 3" key="1">
    <citation type="submission" date="2024-04" db="EMBL/GenBank/DDBJ databases">
        <title>genome sequences of Mucor flavus KT1a and Helicostylum pulchrum KT1b strains isolated from the surface of a dry-aged beef.</title>
        <authorList>
            <person name="Toyotome T."/>
            <person name="Hosono M."/>
            <person name="Torimaru M."/>
            <person name="Fukuda K."/>
            <person name="Mikami N."/>
        </authorList>
    </citation>
    <scope>NUCLEOTIDE SEQUENCE [LARGE SCALE GENOMIC DNA]</scope>
    <source>
        <strain evidence="2 3">KT1a</strain>
    </source>
</reference>
<feature type="region of interest" description="Disordered" evidence="1">
    <location>
        <begin position="202"/>
        <end position="221"/>
    </location>
</feature>
<name>A0ABP9Z8U1_9FUNG</name>
<accession>A0ABP9Z8U1</accession>
<keyword evidence="3" id="KW-1185">Reference proteome</keyword>
<evidence type="ECO:0008006" key="4">
    <source>
        <dbReference type="Google" id="ProtNLM"/>
    </source>
</evidence>
<gene>
    <name evidence="2" type="ORF">MFLAVUS_009047</name>
</gene>
<comment type="caution">
    <text evidence="2">The sequence shown here is derived from an EMBL/GenBank/DDBJ whole genome shotgun (WGS) entry which is preliminary data.</text>
</comment>
<evidence type="ECO:0000256" key="1">
    <source>
        <dbReference type="SAM" id="MobiDB-lite"/>
    </source>
</evidence>
<protein>
    <recommendedName>
        <fullName evidence="4">Transposase</fullName>
    </recommendedName>
</protein>
<dbReference type="Gene3D" id="3.30.420.10">
    <property type="entry name" value="Ribonuclease H-like superfamily/Ribonuclease H"/>
    <property type="match status" value="1"/>
</dbReference>